<dbReference type="AlphaFoldDB" id="A0A1B1U5H3"/>
<dbReference type="InterPro" id="IPR029044">
    <property type="entry name" value="Nucleotide-diphossugar_trans"/>
</dbReference>
<dbReference type="KEGG" id="het:BBW65_04050"/>
<evidence type="ECO:0000313" key="17">
    <source>
        <dbReference type="Proteomes" id="UP000092884"/>
    </source>
</evidence>
<evidence type="ECO:0000256" key="9">
    <source>
        <dbReference type="ARBA" id="ARBA00022989"/>
    </source>
</evidence>
<accession>A0A1B1U5H3</accession>
<comment type="catalytic activity">
    <reaction evidence="15">
        <text>N(4)-(alpha-D-Man-(1-&gt;3)-[alpha-D-Man-(1-&gt;3)-[alpha-D-Man-(1-&gt;6)]-alpha-D-Man-(1-&gt;6)]-beta-D-Man-(1-&gt;4)-beta-D-GlcNAc-(1-&gt;4)-beta-D-GlcNAc)-L-asparaginyl-[protein] (N-glucan mannose isomer 5A1,2) + UDP-N-acetyl-alpha-D-glucosamine = N(4)-{beta-D-GlcNAc-(1-&gt;2)-alpha-D-Man-(1-&gt;3)-[alpha-D-Man-(1-&gt;3)-[alpha-D-Man-(1-&gt;6)]-alpha-D-Man-(1-&gt;6)]-beta-D-Man-(1-&gt;4)-beta-D-GlcNAc-(1-&gt;4)-beta-D-GlcNAc}-L-asparaginyl-[protein] + UDP + H(+)</text>
        <dbReference type="Rhea" id="RHEA:11456"/>
        <dbReference type="Rhea" id="RHEA-COMP:14367"/>
        <dbReference type="Rhea" id="RHEA-COMP:14368"/>
        <dbReference type="ChEBI" id="CHEBI:15378"/>
        <dbReference type="ChEBI" id="CHEBI:57705"/>
        <dbReference type="ChEBI" id="CHEBI:58223"/>
        <dbReference type="ChEBI" id="CHEBI:59087"/>
        <dbReference type="ChEBI" id="CHEBI:60625"/>
        <dbReference type="EC" id="2.4.1.101"/>
    </reaction>
</comment>
<dbReference type="InterPro" id="IPR052261">
    <property type="entry name" value="Glycosyltransferase_13"/>
</dbReference>
<comment type="cofactor">
    <cofactor evidence="1">
        <name>Mn(2+)</name>
        <dbReference type="ChEBI" id="CHEBI:29035"/>
    </cofactor>
</comment>
<evidence type="ECO:0000256" key="13">
    <source>
        <dbReference type="ARBA" id="ARBA00038949"/>
    </source>
</evidence>
<keyword evidence="12" id="KW-0464">Manganese</keyword>
<dbReference type="GO" id="GO:0003827">
    <property type="term" value="F:alpha-1,3-mannosylglycoprotein 2-beta-N-acetylglucosaminyltransferase activity"/>
    <property type="evidence" value="ECO:0007669"/>
    <property type="project" value="UniProtKB-EC"/>
</dbReference>
<gene>
    <name evidence="16" type="ORF">BBW65_04050</name>
</gene>
<evidence type="ECO:0000313" key="16">
    <source>
        <dbReference type="EMBL" id="ANV98023.1"/>
    </source>
</evidence>
<dbReference type="Pfam" id="PF03071">
    <property type="entry name" value="GNT-I"/>
    <property type="match status" value="1"/>
</dbReference>
<keyword evidence="9" id="KW-1133">Transmembrane helix</keyword>
<evidence type="ECO:0000256" key="4">
    <source>
        <dbReference type="ARBA" id="ARBA00022676"/>
    </source>
</evidence>
<evidence type="ECO:0000256" key="14">
    <source>
        <dbReference type="ARBA" id="ARBA00041712"/>
    </source>
</evidence>
<dbReference type="SUPFAM" id="SSF53448">
    <property type="entry name" value="Nucleotide-diphospho-sugar transferases"/>
    <property type="match status" value="1"/>
</dbReference>
<evidence type="ECO:0000256" key="5">
    <source>
        <dbReference type="ARBA" id="ARBA00022679"/>
    </source>
</evidence>
<evidence type="ECO:0000256" key="11">
    <source>
        <dbReference type="ARBA" id="ARBA00023136"/>
    </source>
</evidence>
<evidence type="ECO:0000256" key="7">
    <source>
        <dbReference type="ARBA" id="ARBA00022723"/>
    </source>
</evidence>
<dbReference type="Proteomes" id="UP000092884">
    <property type="component" value="Chromosome"/>
</dbReference>
<dbReference type="PANTHER" id="PTHR10468:SF0">
    <property type="entry name" value="ALPHA-1,3-MANNOSYL-GLYCOPROTEIN 2-BETA-N-ACETYLGLUCOSAMINYLTRANSFERASE"/>
    <property type="match status" value="1"/>
</dbReference>
<keyword evidence="10" id="KW-0333">Golgi apparatus</keyword>
<evidence type="ECO:0000256" key="1">
    <source>
        <dbReference type="ARBA" id="ARBA00001936"/>
    </source>
</evidence>
<dbReference type="STRING" id="222136.BBW65_04050"/>
<dbReference type="Gene3D" id="3.90.550.10">
    <property type="entry name" value="Spore Coat Polysaccharide Biosynthesis Protein SpsA, Chain A"/>
    <property type="match status" value="1"/>
</dbReference>
<keyword evidence="8" id="KW-0735">Signal-anchor</keyword>
<comment type="subcellular location">
    <subcellularLocation>
        <location evidence="2">Golgi apparatus membrane</location>
        <topology evidence="2">Single-pass type II membrane protein</topology>
    </subcellularLocation>
</comment>
<keyword evidence="11" id="KW-0472">Membrane</keyword>
<evidence type="ECO:0000256" key="8">
    <source>
        <dbReference type="ARBA" id="ARBA00022968"/>
    </source>
</evidence>
<dbReference type="GO" id="GO:0046872">
    <property type="term" value="F:metal ion binding"/>
    <property type="evidence" value="ECO:0007669"/>
    <property type="project" value="UniProtKB-KW"/>
</dbReference>
<dbReference type="UniPathway" id="UPA00378"/>
<protein>
    <recommendedName>
        <fullName evidence="13">alpha-1,3-mannosyl-glycoprotein 2-beta-N-acetylglucosaminyltransferase</fullName>
        <ecNumber evidence="13">2.4.1.101</ecNumber>
    </recommendedName>
    <alternativeName>
        <fullName evidence="14">N-glycosyl-oligosaccharide-glycoprotein N-acetylglucosaminyltransferase I</fullName>
    </alternativeName>
</protein>
<comment type="pathway">
    <text evidence="3">Protein modification; protein glycosylation.</text>
</comment>
<keyword evidence="17" id="KW-1185">Reference proteome</keyword>
<keyword evidence="4" id="KW-0328">Glycosyltransferase</keyword>
<evidence type="ECO:0000256" key="12">
    <source>
        <dbReference type="ARBA" id="ARBA00023211"/>
    </source>
</evidence>
<evidence type="ECO:0000256" key="6">
    <source>
        <dbReference type="ARBA" id="ARBA00022692"/>
    </source>
</evidence>
<dbReference type="PANTHER" id="PTHR10468">
    <property type="entry name" value="PROTEIN O-LINKED-MANNOSE BETA-1,2-N-ACETYLGLUCOSAMINYLTRANSFERASE 1/ALPHA-1,3-MANNOSYL-GLYCOPROTEIN 2-BETA-N-ACETYLGLUCOSAMINYLTRANSFERASE"/>
    <property type="match status" value="1"/>
</dbReference>
<keyword evidence="5" id="KW-0808">Transferase</keyword>
<name>A0A1B1U5H3_9HELI</name>
<reference evidence="17" key="1">
    <citation type="submission" date="2016-07" db="EMBL/GenBank/DDBJ databases">
        <authorList>
            <person name="Florea S."/>
            <person name="Webb J.S."/>
            <person name="Jaromczyk J."/>
            <person name="Schardl C.L."/>
        </authorList>
    </citation>
    <scope>NUCLEOTIDE SEQUENCE [LARGE SCALE GENOMIC DNA]</scope>
    <source>
        <strain evidence="17">MIT 01-6242</strain>
    </source>
</reference>
<dbReference type="OrthoDB" id="5180856at2"/>
<keyword evidence="7" id="KW-0479">Metal-binding</keyword>
<dbReference type="EMBL" id="CP016503">
    <property type="protein sequence ID" value="ANV98023.1"/>
    <property type="molecule type" value="Genomic_DNA"/>
</dbReference>
<keyword evidence="6" id="KW-0812">Transmembrane</keyword>
<evidence type="ECO:0000256" key="2">
    <source>
        <dbReference type="ARBA" id="ARBA00004323"/>
    </source>
</evidence>
<evidence type="ECO:0000256" key="10">
    <source>
        <dbReference type="ARBA" id="ARBA00023034"/>
    </source>
</evidence>
<dbReference type="RefSeq" id="WP_066340082.1">
    <property type="nucleotide sequence ID" value="NZ_CP016503.1"/>
</dbReference>
<dbReference type="InterPro" id="IPR004139">
    <property type="entry name" value="Glyco_trans_13"/>
</dbReference>
<sequence length="306" mass="35630">MVERSLAPIVLFVYNRPSHTRQTIQALLQNPLASQSQLFIYSDAPKDTKTKQAVEEVREYIHTIEGFENITIIERERNFGLADSIIDGVTSIVNQYGKIIVLEDDIVVSPCFLEYMNEALAMYEEDLKVACISAFNFPLKYPQNMQDTTFFLKGADCWGWGTWERAWKHFQKDGSQLLKEIQEKKLQKQFDLDNSYPYTQMLKNQIKGKNNSWAVRWYASAFLKNMLCLYPKHSLVENIGTDGTHFKNAKKNEFFGVISDTSFCITKLKCRENLEARQALIFFFKNQKGLFFCRILKKAKQFLRIS</sequence>
<proteinExistence type="predicted"/>
<organism evidence="16 17">
    <name type="scientific">Helicobacter enhydrae</name>
    <dbReference type="NCBI Taxonomy" id="222136"/>
    <lineage>
        <taxon>Bacteria</taxon>
        <taxon>Pseudomonadati</taxon>
        <taxon>Campylobacterota</taxon>
        <taxon>Epsilonproteobacteria</taxon>
        <taxon>Campylobacterales</taxon>
        <taxon>Helicobacteraceae</taxon>
        <taxon>Helicobacter</taxon>
    </lineage>
</organism>
<evidence type="ECO:0000256" key="3">
    <source>
        <dbReference type="ARBA" id="ARBA00004922"/>
    </source>
</evidence>
<evidence type="ECO:0000256" key="15">
    <source>
        <dbReference type="ARBA" id="ARBA00049421"/>
    </source>
</evidence>
<dbReference type="EC" id="2.4.1.101" evidence="13"/>